<evidence type="ECO:0000313" key="1">
    <source>
        <dbReference type="EMBL" id="MET7030325.1"/>
    </source>
</evidence>
<comment type="caution">
    <text evidence="1">The sequence shown here is derived from an EMBL/GenBank/DDBJ whole genome shotgun (WGS) entry which is preliminary data.</text>
</comment>
<sequence length="237" mass="27009">MEFSNVNLMWSDAQFAAKDRGTTMAKFKRAAWYGGSGFLTKNVVGDKGVRKMLRNAPRKVLPGLIGKALQKVPLPMVSEVYDKSVSYALTAGKYLYKNKIKSRVNNKPLSEDEKFRKAIKENVKKLKKGDGLKVIDRNLVKLKDAIKNVDPKIQKMEKEVSNSSHNPTNYKSQIDNAWDALRAIAEVDYYIQKELILVKPLIESLEEISKNLDSLQEIYHKELEKTLKYIEGNISDQ</sequence>
<protein>
    <submittedName>
        <fullName evidence="1">Uncharacterized protein</fullName>
    </submittedName>
</protein>
<proteinExistence type="predicted"/>
<keyword evidence="2" id="KW-1185">Reference proteome</keyword>
<dbReference type="EMBL" id="JBEWYP010000008">
    <property type="protein sequence ID" value="MET7030325.1"/>
    <property type="molecule type" value="Genomic_DNA"/>
</dbReference>
<accession>A0ABV2TYG7</accession>
<name>A0ABV2TYG7_9FLAO</name>
<dbReference type="Proteomes" id="UP001549773">
    <property type="component" value="Unassembled WGS sequence"/>
</dbReference>
<dbReference type="RefSeq" id="WP_354619121.1">
    <property type="nucleotide sequence ID" value="NZ_JBEWYP010000008.1"/>
</dbReference>
<evidence type="ECO:0000313" key="2">
    <source>
        <dbReference type="Proteomes" id="UP001549773"/>
    </source>
</evidence>
<reference evidence="1 2" key="1">
    <citation type="submission" date="2024-07" db="EMBL/GenBank/DDBJ databases">
        <title>The genome sequence of type strain Sediminicola luteus GDMCC 1.2596T.</title>
        <authorList>
            <person name="Liu Y."/>
        </authorList>
    </citation>
    <scope>NUCLEOTIDE SEQUENCE [LARGE SCALE GENOMIC DNA]</scope>
    <source>
        <strain evidence="1 2">GDMCC 1.2596</strain>
    </source>
</reference>
<gene>
    <name evidence="1" type="ORF">ABXZ32_13025</name>
</gene>
<organism evidence="1 2">
    <name type="scientific">Sediminicola luteus</name>
    <dbReference type="NCBI Taxonomy" id="319238"/>
    <lineage>
        <taxon>Bacteria</taxon>
        <taxon>Pseudomonadati</taxon>
        <taxon>Bacteroidota</taxon>
        <taxon>Flavobacteriia</taxon>
        <taxon>Flavobacteriales</taxon>
        <taxon>Flavobacteriaceae</taxon>
        <taxon>Sediminicola</taxon>
    </lineage>
</organism>